<dbReference type="Gene3D" id="1.10.10.60">
    <property type="entry name" value="Homeodomain-like"/>
    <property type="match status" value="1"/>
</dbReference>
<feature type="domain" description="HTH tetR-type" evidence="3">
    <location>
        <begin position="13"/>
        <end position="73"/>
    </location>
</feature>
<dbReference type="InterPro" id="IPR001647">
    <property type="entry name" value="HTH_TetR"/>
</dbReference>
<keyword evidence="5" id="KW-1185">Reference proteome</keyword>
<dbReference type="Pfam" id="PF00440">
    <property type="entry name" value="TetR_N"/>
    <property type="match status" value="1"/>
</dbReference>
<evidence type="ECO:0000313" key="4">
    <source>
        <dbReference type="EMBL" id="MFC3106104.1"/>
    </source>
</evidence>
<feature type="DNA-binding region" description="H-T-H motif" evidence="2">
    <location>
        <begin position="36"/>
        <end position="55"/>
    </location>
</feature>
<organism evidence="4 5">
    <name type="scientific">Salinisphaera aquimarina</name>
    <dbReference type="NCBI Taxonomy" id="2094031"/>
    <lineage>
        <taxon>Bacteria</taxon>
        <taxon>Pseudomonadati</taxon>
        <taxon>Pseudomonadota</taxon>
        <taxon>Gammaproteobacteria</taxon>
        <taxon>Salinisphaerales</taxon>
        <taxon>Salinisphaeraceae</taxon>
        <taxon>Salinisphaera</taxon>
    </lineage>
</organism>
<dbReference type="InterPro" id="IPR036271">
    <property type="entry name" value="Tet_transcr_reg_TetR-rel_C_sf"/>
</dbReference>
<dbReference type="PANTHER" id="PTHR30055:SF146">
    <property type="entry name" value="HTH-TYPE TRANSCRIPTIONAL DUAL REGULATOR CECR"/>
    <property type="match status" value="1"/>
</dbReference>
<evidence type="ECO:0000313" key="5">
    <source>
        <dbReference type="Proteomes" id="UP001595462"/>
    </source>
</evidence>
<dbReference type="PANTHER" id="PTHR30055">
    <property type="entry name" value="HTH-TYPE TRANSCRIPTIONAL REGULATOR RUTR"/>
    <property type="match status" value="1"/>
</dbReference>
<dbReference type="PROSITE" id="PS50977">
    <property type="entry name" value="HTH_TETR_2"/>
    <property type="match status" value="1"/>
</dbReference>
<protein>
    <submittedName>
        <fullName evidence="4">TetR/AcrR family transcriptional regulator</fullName>
    </submittedName>
</protein>
<dbReference type="InterPro" id="IPR009057">
    <property type="entry name" value="Homeodomain-like_sf"/>
</dbReference>
<keyword evidence="1 2" id="KW-0238">DNA-binding</keyword>
<dbReference type="RefSeq" id="WP_380691692.1">
    <property type="nucleotide sequence ID" value="NZ_JBHRSS010000010.1"/>
</dbReference>
<proteinExistence type="predicted"/>
<evidence type="ECO:0000259" key="3">
    <source>
        <dbReference type="PROSITE" id="PS50977"/>
    </source>
</evidence>
<dbReference type="SUPFAM" id="SSF46689">
    <property type="entry name" value="Homeodomain-like"/>
    <property type="match status" value="1"/>
</dbReference>
<comment type="caution">
    <text evidence="4">The sequence shown here is derived from an EMBL/GenBank/DDBJ whole genome shotgun (WGS) entry which is preliminary data.</text>
</comment>
<dbReference type="SUPFAM" id="SSF48498">
    <property type="entry name" value="Tetracyclin repressor-like, C-terminal domain"/>
    <property type="match status" value="1"/>
</dbReference>
<dbReference type="InterPro" id="IPR050109">
    <property type="entry name" value="HTH-type_TetR-like_transc_reg"/>
</dbReference>
<dbReference type="EMBL" id="JBHRSS010000010">
    <property type="protein sequence ID" value="MFC3106104.1"/>
    <property type="molecule type" value="Genomic_DNA"/>
</dbReference>
<gene>
    <name evidence="4" type="ORF">ACFOSU_19710</name>
</gene>
<sequence>MSQASDHDVDARPGKAELILNAAKRLFIEHGFGATSMDAIAAEAGVSKVTVYAHYNNKQALFAATTRRECRRVTTRMAIACEVDELPLDRALARIAASFIDAVFAPESLALLRMVLADVSRFPELGAIFYDSAPGLTLASVADYFERMRELGLIEAHDCELAAAQFLGTLRGDLHLRALLGQSVSADRLEAMAAEAVQTFVARYARR</sequence>
<evidence type="ECO:0000256" key="1">
    <source>
        <dbReference type="ARBA" id="ARBA00023125"/>
    </source>
</evidence>
<dbReference type="Pfam" id="PF14246">
    <property type="entry name" value="TetR_C_7"/>
    <property type="match status" value="1"/>
</dbReference>
<evidence type="ECO:0000256" key="2">
    <source>
        <dbReference type="PROSITE-ProRule" id="PRU00335"/>
    </source>
</evidence>
<dbReference type="PRINTS" id="PR00455">
    <property type="entry name" value="HTHTETR"/>
</dbReference>
<dbReference type="Proteomes" id="UP001595462">
    <property type="component" value="Unassembled WGS sequence"/>
</dbReference>
<accession>A0ABV7ETJ0</accession>
<dbReference type="InterPro" id="IPR039536">
    <property type="entry name" value="TetR_C_Proteobacteria"/>
</dbReference>
<name>A0ABV7ETJ0_9GAMM</name>
<reference evidence="5" key="1">
    <citation type="journal article" date="2019" name="Int. J. Syst. Evol. Microbiol.">
        <title>The Global Catalogue of Microorganisms (GCM) 10K type strain sequencing project: providing services to taxonomists for standard genome sequencing and annotation.</title>
        <authorList>
            <consortium name="The Broad Institute Genomics Platform"/>
            <consortium name="The Broad Institute Genome Sequencing Center for Infectious Disease"/>
            <person name="Wu L."/>
            <person name="Ma J."/>
        </authorList>
    </citation>
    <scope>NUCLEOTIDE SEQUENCE [LARGE SCALE GENOMIC DNA]</scope>
    <source>
        <strain evidence="5">KCTC 52640</strain>
    </source>
</reference>
<dbReference type="Gene3D" id="1.10.357.10">
    <property type="entry name" value="Tetracycline Repressor, domain 2"/>
    <property type="match status" value="1"/>
</dbReference>